<dbReference type="Proteomes" id="UP001058533">
    <property type="component" value="Chromosome"/>
</dbReference>
<feature type="compositionally biased region" description="Polar residues" evidence="1">
    <location>
        <begin position="33"/>
        <end position="49"/>
    </location>
</feature>
<keyword evidence="2" id="KW-0812">Transmembrane</keyword>
<dbReference type="EMBL" id="CP101740">
    <property type="protein sequence ID" value="UUL82734.1"/>
    <property type="molecule type" value="Genomic_DNA"/>
</dbReference>
<gene>
    <name evidence="4" type="ORF">NMP03_00335</name>
</gene>
<keyword evidence="5" id="KW-1185">Reference proteome</keyword>
<reference evidence="4" key="1">
    <citation type="submission" date="2022-07" db="EMBL/GenBank/DDBJ databases">
        <title>Sphingomonas sp. nov., a novel bacterium isolated from the north slope of the Mount Everest.</title>
        <authorList>
            <person name="Cui X."/>
            <person name="Liu Y."/>
        </authorList>
    </citation>
    <scope>NUCLEOTIDE SEQUENCE</scope>
    <source>
        <strain evidence="4">S5-59</strain>
    </source>
</reference>
<feature type="region of interest" description="Disordered" evidence="1">
    <location>
        <begin position="26"/>
        <end position="49"/>
    </location>
</feature>
<protein>
    <recommendedName>
        <fullName evidence="6">Transmembrane protein</fullName>
    </recommendedName>
</protein>
<keyword evidence="2" id="KW-0472">Membrane</keyword>
<evidence type="ECO:0008006" key="6">
    <source>
        <dbReference type="Google" id="ProtNLM"/>
    </source>
</evidence>
<name>A0ABY5L6Z0_9SPHN</name>
<evidence type="ECO:0000256" key="2">
    <source>
        <dbReference type="SAM" id="Phobius"/>
    </source>
</evidence>
<evidence type="ECO:0000313" key="5">
    <source>
        <dbReference type="Proteomes" id="UP001058533"/>
    </source>
</evidence>
<evidence type="ECO:0000313" key="4">
    <source>
        <dbReference type="EMBL" id="UUL82734.1"/>
    </source>
</evidence>
<evidence type="ECO:0000256" key="3">
    <source>
        <dbReference type="SAM" id="SignalP"/>
    </source>
</evidence>
<accession>A0ABY5L6Z0</accession>
<keyword evidence="2" id="KW-1133">Transmembrane helix</keyword>
<feature type="signal peptide" evidence="3">
    <location>
        <begin position="1"/>
        <end position="24"/>
    </location>
</feature>
<feature type="chain" id="PRO_5045306981" description="Transmembrane protein" evidence="3">
    <location>
        <begin position="25"/>
        <end position="86"/>
    </location>
</feature>
<organism evidence="4 5">
    <name type="scientific">Sphingomonas qomolangmaensis</name>
    <dbReference type="NCBI Taxonomy" id="2918765"/>
    <lineage>
        <taxon>Bacteria</taxon>
        <taxon>Pseudomonadati</taxon>
        <taxon>Pseudomonadota</taxon>
        <taxon>Alphaproteobacteria</taxon>
        <taxon>Sphingomonadales</taxon>
        <taxon>Sphingomonadaceae</taxon>
        <taxon>Sphingomonas</taxon>
    </lineage>
</organism>
<evidence type="ECO:0000256" key="1">
    <source>
        <dbReference type="SAM" id="MobiDB-lite"/>
    </source>
</evidence>
<keyword evidence="3" id="KW-0732">Signal</keyword>
<sequence>MGFKSLVMASAGLALVAAPVAVTAAPANPASSLSVSKSVRAGTSTSKSNGVAGMSTIPLVILAGMVAGVAYLVIDKENDDDVPDSN</sequence>
<dbReference type="RefSeq" id="WP_256506582.1">
    <property type="nucleotide sequence ID" value="NZ_CP101740.1"/>
</dbReference>
<proteinExistence type="predicted"/>
<feature type="transmembrane region" description="Helical" evidence="2">
    <location>
        <begin position="48"/>
        <end position="74"/>
    </location>
</feature>